<dbReference type="Proteomes" id="UP000002668">
    <property type="component" value="Genome"/>
</dbReference>
<evidence type="ECO:0000256" key="1">
    <source>
        <dbReference type="SAM" id="MobiDB-lite"/>
    </source>
</evidence>
<dbReference type="HOGENOM" id="CLU_1635702_0_0_1"/>
<dbReference type="InParanoid" id="E5R4J9"/>
<feature type="compositionally biased region" description="Gly residues" evidence="1">
    <location>
        <begin position="69"/>
        <end position="97"/>
    </location>
</feature>
<keyword evidence="3" id="KW-1185">Reference proteome</keyword>
<organism evidence="3">
    <name type="scientific">Leptosphaeria maculans (strain JN3 / isolate v23.1.3 / race Av1-4-5-6-7-8)</name>
    <name type="common">Blackleg fungus</name>
    <name type="synonym">Phoma lingam</name>
    <dbReference type="NCBI Taxonomy" id="985895"/>
    <lineage>
        <taxon>Eukaryota</taxon>
        <taxon>Fungi</taxon>
        <taxon>Dikarya</taxon>
        <taxon>Ascomycota</taxon>
        <taxon>Pezizomycotina</taxon>
        <taxon>Dothideomycetes</taxon>
        <taxon>Pleosporomycetidae</taxon>
        <taxon>Pleosporales</taxon>
        <taxon>Pleosporineae</taxon>
        <taxon>Leptosphaeriaceae</taxon>
        <taxon>Plenodomus</taxon>
        <taxon>Plenodomus lingam/Leptosphaeria maculans species complex</taxon>
    </lineage>
</organism>
<evidence type="ECO:0000313" key="2">
    <source>
        <dbReference type="EMBL" id="CBX91967.1"/>
    </source>
</evidence>
<dbReference type="AlphaFoldDB" id="E5R4J9"/>
<feature type="region of interest" description="Disordered" evidence="1">
    <location>
        <begin position="69"/>
        <end position="107"/>
    </location>
</feature>
<dbReference type="EMBL" id="FP929083">
    <property type="protein sequence ID" value="CBX91967.1"/>
    <property type="molecule type" value="Genomic_DNA"/>
</dbReference>
<evidence type="ECO:0000313" key="3">
    <source>
        <dbReference type="Proteomes" id="UP000002668"/>
    </source>
</evidence>
<sequence>MVVGGYEGEGVCMLEVERIYKLDYSIIEVFLVVAQITWCINASLWHASETAAFDLATAYIFLSCDRGSRGGGRGGGGGDRGGGRGGGGGDRGGGRGGVLYRSEGRRPSCRHVSKTTIGLASTYRQTRCEIKDIFLTQYVFDFDFLISHLLHNIRERHVDWTK</sequence>
<protein>
    <submittedName>
        <fullName evidence="2">Predicted protein</fullName>
    </submittedName>
</protein>
<proteinExistence type="predicted"/>
<name>E5R4J9_LEPMJ</name>
<dbReference type="VEuPathDB" id="FungiDB:LEMA_P046730.1"/>
<gene>
    <name evidence="2" type="ORF">LEMA_P046730.1</name>
</gene>
<accession>E5R4J9</accession>
<reference evidence="3" key="1">
    <citation type="journal article" date="2011" name="Nat. Commun.">
        <title>Effector diversification within compartments of the Leptosphaeria maculans genome affected by Repeat-Induced Point mutations.</title>
        <authorList>
            <person name="Rouxel T."/>
            <person name="Grandaubert J."/>
            <person name="Hane J.K."/>
            <person name="Hoede C."/>
            <person name="van de Wouw A.P."/>
            <person name="Couloux A."/>
            <person name="Dominguez V."/>
            <person name="Anthouard V."/>
            <person name="Bally P."/>
            <person name="Bourras S."/>
            <person name="Cozijnsen A.J."/>
            <person name="Ciuffetti L.M."/>
            <person name="Degrave A."/>
            <person name="Dilmaghani A."/>
            <person name="Duret L."/>
            <person name="Fudal I."/>
            <person name="Goodwin S.B."/>
            <person name="Gout L."/>
            <person name="Glaser N."/>
            <person name="Linglin J."/>
            <person name="Kema G.H.J."/>
            <person name="Lapalu N."/>
            <person name="Lawrence C.B."/>
            <person name="May K."/>
            <person name="Meyer M."/>
            <person name="Ollivier B."/>
            <person name="Poulain J."/>
            <person name="Schoch C.L."/>
            <person name="Simon A."/>
            <person name="Spatafora J.W."/>
            <person name="Stachowiak A."/>
            <person name="Turgeon B.G."/>
            <person name="Tyler B.M."/>
            <person name="Vincent D."/>
            <person name="Weissenbach J."/>
            <person name="Amselem J."/>
            <person name="Quesneville H."/>
            <person name="Oliver R.P."/>
            <person name="Wincker P."/>
            <person name="Balesdent M.-H."/>
            <person name="Howlett B.J."/>
        </authorList>
    </citation>
    <scope>NUCLEOTIDE SEQUENCE [LARGE SCALE GENOMIC DNA]</scope>
    <source>
        <strain evidence="3">JN3 / isolate v23.1.3 / race Av1-4-5-6-7-8</strain>
    </source>
</reference>